<dbReference type="PANTHER" id="PTHR45789:SF2">
    <property type="entry name" value="FI18025P1"/>
    <property type="match status" value="1"/>
</dbReference>
<evidence type="ECO:0000256" key="3">
    <source>
        <dbReference type="PROSITE-ProRule" id="PRU00267"/>
    </source>
</evidence>
<accession>A0A060TJ66</accession>
<dbReference type="Gene3D" id="1.10.30.10">
    <property type="entry name" value="High mobility group box domain"/>
    <property type="match status" value="1"/>
</dbReference>
<dbReference type="PANTHER" id="PTHR45789">
    <property type="entry name" value="FI18025P1"/>
    <property type="match status" value="1"/>
</dbReference>
<dbReference type="GO" id="GO:0000981">
    <property type="term" value="F:DNA-binding transcription factor activity, RNA polymerase II-specific"/>
    <property type="evidence" value="ECO:0007669"/>
    <property type="project" value="TreeGrafter"/>
</dbReference>
<evidence type="ECO:0000256" key="1">
    <source>
        <dbReference type="ARBA" id="ARBA00023125"/>
    </source>
</evidence>
<organism evidence="6">
    <name type="scientific">Blastobotrys adeninivorans</name>
    <name type="common">Yeast</name>
    <name type="synonym">Arxula adeninivorans</name>
    <dbReference type="NCBI Taxonomy" id="409370"/>
    <lineage>
        <taxon>Eukaryota</taxon>
        <taxon>Fungi</taxon>
        <taxon>Dikarya</taxon>
        <taxon>Ascomycota</taxon>
        <taxon>Saccharomycotina</taxon>
        <taxon>Dipodascomycetes</taxon>
        <taxon>Dipodascales</taxon>
        <taxon>Trichomonascaceae</taxon>
        <taxon>Blastobotrys</taxon>
    </lineage>
</organism>
<dbReference type="InterPro" id="IPR036910">
    <property type="entry name" value="HMG_box_dom_sf"/>
</dbReference>
<dbReference type="Pfam" id="PF00505">
    <property type="entry name" value="HMG_box"/>
    <property type="match status" value="1"/>
</dbReference>
<proteinExistence type="predicted"/>
<protein>
    <submittedName>
        <fullName evidence="6">ARAD1D44660p</fullName>
    </submittedName>
</protein>
<dbReference type="PROSITE" id="PS50118">
    <property type="entry name" value="HMG_BOX_2"/>
    <property type="match status" value="1"/>
</dbReference>
<dbReference type="AlphaFoldDB" id="A0A060TJ66"/>
<feature type="compositionally biased region" description="Polar residues" evidence="4">
    <location>
        <begin position="167"/>
        <end position="179"/>
    </location>
</feature>
<dbReference type="SUPFAM" id="SSF47095">
    <property type="entry name" value="HMG-box"/>
    <property type="match status" value="1"/>
</dbReference>
<dbReference type="GO" id="GO:0005634">
    <property type="term" value="C:nucleus"/>
    <property type="evidence" value="ECO:0007669"/>
    <property type="project" value="UniProtKB-UniRule"/>
</dbReference>
<evidence type="ECO:0000313" key="6">
    <source>
        <dbReference type="EMBL" id="CDP38877.1"/>
    </source>
</evidence>
<dbReference type="SMART" id="SM00398">
    <property type="entry name" value="HMG"/>
    <property type="match status" value="1"/>
</dbReference>
<feature type="compositionally biased region" description="Low complexity" evidence="4">
    <location>
        <begin position="288"/>
        <end position="302"/>
    </location>
</feature>
<name>A0A060TJ66_BLAAD</name>
<keyword evidence="2 3" id="KW-0539">Nucleus</keyword>
<dbReference type="CDD" id="cd01389">
    <property type="entry name" value="HMG-box_ROX1-like"/>
    <property type="match status" value="1"/>
</dbReference>
<reference evidence="6" key="2">
    <citation type="submission" date="2014-06" db="EMBL/GenBank/DDBJ databases">
        <title>The complete genome of Blastobotrys (Arxula) adeninivorans LS3 - a yeast of biotechnological interest.</title>
        <authorList>
            <person name="Kunze G."/>
            <person name="Gaillardin C."/>
            <person name="Czernicka M."/>
            <person name="Durrens P."/>
            <person name="Martin T."/>
            <person name="Boer E."/>
            <person name="Gabaldon T."/>
            <person name="Cruz J."/>
            <person name="Talla E."/>
            <person name="Marck C."/>
            <person name="Goffeau A."/>
            <person name="Barbe V."/>
            <person name="Baret P."/>
            <person name="Baronian K."/>
            <person name="Beier S."/>
            <person name="Bleykasten C."/>
            <person name="Bode R."/>
            <person name="Casaregola S."/>
            <person name="Despons L."/>
            <person name="Fairhead C."/>
            <person name="Giersberg M."/>
            <person name="Gierski P."/>
            <person name="Hahnel U."/>
            <person name="Hartmann A."/>
            <person name="Jankowska D."/>
            <person name="Jubin C."/>
            <person name="Jung P."/>
            <person name="Lafontaine I."/>
            <person name="Leh-Louis V."/>
            <person name="Lemaire M."/>
            <person name="Marcet-Houben M."/>
            <person name="Mascher M."/>
            <person name="Morel G."/>
            <person name="Richard G.-F."/>
            <person name="Riechen J."/>
            <person name="Sacerdot C."/>
            <person name="Sarkar A."/>
            <person name="Savel G."/>
            <person name="Schacherer J."/>
            <person name="Sherman D."/>
            <person name="Straub M.-L."/>
            <person name="Stein N."/>
            <person name="Thierry A."/>
            <person name="Trautwein-Schult A."/>
            <person name="Westhof E."/>
            <person name="Worch S."/>
            <person name="Dujon B."/>
            <person name="Souciet J.-L."/>
            <person name="Wincker P."/>
            <person name="Scholz U."/>
            <person name="Neuveglise N."/>
        </authorList>
    </citation>
    <scope>NUCLEOTIDE SEQUENCE</scope>
    <source>
        <strain evidence="6">LS3</strain>
    </source>
</reference>
<feature type="region of interest" description="Disordered" evidence="4">
    <location>
        <begin position="286"/>
        <end position="323"/>
    </location>
</feature>
<feature type="domain" description="HMG box" evidence="5">
    <location>
        <begin position="325"/>
        <end position="397"/>
    </location>
</feature>
<dbReference type="InterPro" id="IPR051356">
    <property type="entry name" value="SOX/SOX-like_TF"/>
</dbReference>
<evidence type="ECO:0000256" key="4">
    <source>
        <dbReference type="SAM" id="MobiDB-lite"/>
    </source>
</evidence>
<dbReference type="EMBL" id="HG937694">
    <property type="protein sequence ID" value="CDP38877.1"/>
    <property type="molecule type" value="Genomic_DNA"/>
</dbReference>
<dbReference type="InterPro" id="IPR009071">
    <property type="entry name" value="HMG_box_dom"/>
</dbReference>
<feature type="region of interest" description="Disordered" evidence="4">
    <location>
        <begin position="163"/>
        <end position="219"/>
    </location>
</feature>
<evidence type="ECO:0000259" key="5">
    <source>
        <dbReference type="PROSITE" id="PS50118"/>
    </source>
</evidence>
<sequence length="413" mass="45224">MEDETIDIWSSVPLEHTPSNSSVATSSYLSFDDYGFPVQQSTSSPSMTPVLSQMPSFESLNSAFSDASVLYQRYGDYPIDDAPLTQFGAPLEFSQPVVMPSPPSSANSIVDIEGGYMDYCYDYDAKSPMFNPGHSIVPISTPNVPASYGTSMPPMAAPTMVHRRLSPESSPDLTSTPQLDHSMPYNPHPAGGAGELVQGAPAPVPAATTTPPPTAAIPTSCTKWVKLSPMTAQRIEKIKQLAGAKGIDLDTVESVLTLYSDPRKRVDNEVNRFCGDDVYIKITMGAGSTASSPSDESPSSSLLHRRSSEDLGRKKKHRKNKPNYVKRPLNSFMLYRKSQTQSAMAYAIASQLKLNHQNISQIIGLMWQTESKELKDEFAKFAGQEKEIHKALHPDYKFCPQKKQRKVSAPVHA</sequence>
<evidence type="ECO:0000256" key="2">
    <source>
        <dbReference type="ARBA" id="ARBA00023242"/>
    </source>
</evidence>
<gene>
    <name evidence="6" type="ORF">GNLVRS02_ARAD1D44660g</name>
</gene>
<feature type="DNA-binding region" description="HMG box" evidence="3">
    <location>
        <begin position="325"/>
        <end position="397"/>
    </location>
</feature>
<dbReference type="GO" id="GO:0000978">
    <property type="term" value="F:RNA polymerase II cis-regulatory region sequence-specific DNA binding"/>
    <property type="evidence" value="ECO:0007669"/>
    <property type="project" value="TreeGrafter"/>
</dbReference>
<keyword evidence="1 3" id="KW-0238">DNA-binding</keyword>
<reference evidence="6" key="1">
    <citation type="submission" date="2014-02" db="EMBL/GenBank/DDBJ databases">
        <authorList>
            <person name="Genoscope - CEA"/>
        </authorList>
    </citation>
    <scope>NUCLEOTIDE SEQUENCE</scope>
    <source>
        <strain evidence="6">LS3</strain>
    </source>
</reference>